<keyword evidence="2" id="KW-0813">Transport</keyword>
<reference evidence="8 9" key="1">
    <citation type="journal article" date="2015" name="Genome Announc.">
        <title>Complete Genome Sequence of Cupriavidus basilensis 4G11, Isolated from the Oak Ridge Field Research Center Site.</title>
        <authorList>
            <person name="Ray J."/>
            <person name="Waters R.J."/>
            <person name="Skerker J.M."/>
            <person name="Kuehl J.V."/>
            <person name="Price M.N."/>
            <person name="Huang J."/>
            <person name="Chakraborty R."/>
            <person name="Arkin A.P."/>
            <person name="Deutschbauer A."/>
        </authorList>
    </citation>
    <scope>NUCLEOTIDE SEQUENCE [LARGE SCALE GENOMIC DNA]</scope>
    <source>
        <strain evidence="8">4G11</strain>
    </source>
</reference>
<evidence type="ECO:0000259" key="7">
    <source>
        <dbReference type="PROSITE" id="PS50850"/>
    </source>
</evidence>
<sequence length="446" mass="46813">MGQYLSGAARADTALTAKPARSHAYAWLVFALIFALLLSDYMSRQVLNAVFPHLRLEWSLSDAKLGSLSGIVALMVGLFTVPFSLMADRWGRVRSLAVMALLWSCGTLACALSASYGHMLAARFFVGIGEAAYGSVGLAVILSIFPPSMRATLTGAFTSGGMFGAVLGMGLGGVVAARFGWRAAFMAMAVFGLIVVLIYCVAVTEARLARHAAGSPATRGQAVPGRVRPPLPALLGGLFWAPSLVCAYVGSGLQLFIAYAIMAWMPSYLNRYYDMPSDKATLLAAALLIVSGIGMTLCGMLTDRASRNAPARQLTLAILFCLVSCALLLAGFRLPPGTAQLLLIGLGMLLAMGTWGPAGAMVVGLSRPSTHATALAMLTLANNILGAAPAPYLTGLLADRIGLLGALQMVPLISLGAAVVFLIAKPRYLRDLRLAEARNETERTLA</sequence>
<feature type="transmembrane region" description="Helical" evidence="6">
    <location>
        <begin position="183"/>
        <end position="202"/>
    </location>
</feature>
<dbReference type="InterPro" id="IPR036259">
    <property type="entry name" value="MFS_trans_sf"/>
</dbReference>
<organism evidence="8 9">
    <name type="scientific">Cupriavidus basilensis</name>
    <dbReference type="NCBI Taxonomy" id="68895"/>
    <lineage>
        <taxon>Bacteria</taxon>
        <taxon>Pseudomonadati</taxon>
        <taxon>Pseudomonadota</taxon>
        <taxon>Betaproteobacteria</taxon>
        <taxon>Burkholderiales</taxon>
        <taxon>Burkholderiaceae</taxon>
        <taxon>Cupriavidus</taxon>
    </lineage>
</organism>
<feature type="transmembrane region" description="Helical" evidence="6">
    <location>
        <begin position="375"/>
        <end position="395"/>
    </location>
</feature>
<dbReference type="PANTHER" id="PTHR23505">
    <property type="entry name" value="SPINSTER"/>
    <property type="match status" value="1"/>
</dbReference>
<dbReference type="OrthoDB" id="7002695at2"/>
<dbReference type="KEGG" id="cbw:RR42_m1885"/>
<dbReference type="AlphaFoldDB" id="A0A0C4Y8H0"/>
<evidence type="ECO:0000256" key="4">
    <source>
        <dbReference type="ARBA" id="ARBA00022989"/>
    </source>
</evidence>
<feature type="transmembrane region" description="Helical" evidence="6">
    <location>
        <begin position="157"/>
        <end position="177"/>
    </location>
</feature>
<dbReference type="GO" id="GO:0022857">
    <property type="term" value="F:transmembrane transporter activity"/>
    <property type="evidence" value="ECO:0007669"/>
    <property type="project" value="InterPro"/>
</dbReference>
<proteinExistence type="predicted"/>
<protein>
    <submittedName>
        <fullName evidence="8">Transporter, MFS superfamily</fullName>
    </submittedName>
</protein>
<name>A0A0C4Y8H0_9BURK</name>
<evidence type="ECO:0000256" key="6">
    <source>
        <dbReference type="SAM" id="Phobius"/>
    </source>
</evidence>
<gene>
    <name evidence="8" type="ORF">RR42_m1885</name>
</gene>
<feature type="transmembrane region" description="Helical" evidence="6">
    <location>
        <begin position="314"/>
        <end position="334"/>
    </location>
</feature>
<dbReference type="GO" id="GO:0016020">
    <property type="term" value="C:membrane"/>
    <property type="evidence" value="ECO:0007669"/>
    <property type="project" value="UniProtKB-SubCell"/>
</dbReference>
<keyword evidence="9" id="KW-1185">Reference proteome</keyword>
<dbReference type="STRING" id="68895.RR42_m1885"/>
<dbReference type="RefSeq" id="WP_043346018.1">
    <property type="nucleotide sequence ID" value="NZ_CP010536.1"/>
</dbReference>
<accession>A0A0C4Y8H0</accession>
<dbReference type="Proteomes" id="UP000031843">
    <property type="component" value="Chromosome main"/>
</dbReference>
<dbReference type="EMBL" id="CP010536">
    <property type="protein sequence ID" value="AJG19280.1"/>
    <property type="molecule type" value="Genomic_DNA"/>
</dbReference>
<feature type="transmembrane region" description="Helical" evidence="6">
    <location>
        <begin position="122"/>
        <end position="145"/>
    </location>
</feature>
<feature type="transmembrane region" description="Helical" evidence="6">
    <location>
        <begin position="24"/>
        <end position="43"/>
    </location>
</feature>
<dbReference type="InterPro" id="IPR020846">
    <property type="entry name" value="MFS_dom"/>
</dbReference>
<feature type="transmembrane region" description="Helical" evidence="6">
    <location>
        <begin position="63"/>
        <end position="84"/>
    </location>
</feature>
<feature type="domain" description="Major facilitator superfamily (MFS) profile" evidence="7">
    <location>
        <begin position="28"/>
        <end position="429"/>
    </location>
</feature>
<evidence type="ECO:0000313" key="9">
    <source>
        <dbReference type="Proteomes" id="UP000031843"/>
    </source>
</evidence>
<keyword evidence="3 6" id="KW-0812">Transmembrane</keyword>
<comment type="subcellular location">
    <subcellularLocation>
        <location evidence="1">Membrane</location>
        <topology evidence="1">Multi-pass membrane protein</topology>
    </subcellularLocation>
</comment>
<feature type="transmembrane region" description="Helical" evidence="6">
    <location>
        <begin position="340"/>
        <end position="363"/>
    </location>
</feature>
<evidence type="ECO:0000313" key="8">
    <source>
        <dbReference type="EMBL" id="AJG19280.1"/>
    </source>
</evidence>
<dbReference type="InterPro" id="IPR011701">
    <property type="entry name" value="MFS"/>
</dbReference>
<dbReference type="Pfam" id="PF07690">
    <property type="entry name" value="MFS_1"/>
    <property type="match status" value="1"/>
</dbReference>
<dbReference type="InterPro" id="IPR044770">
    <property type="entry name" value="MFS_spinster-like"/>
</dbReference>
<dbReference type="PANTHER" id="PTHR23505:SF79">
    <property type="entry name" value="PROTEIN SPINSTER"/>
    <property type="match status" value="1"/>
</dbReference>
<dbReference type="Gene3D" id="1.20.1250.20">
    <property type="entry name" value="MFS general substrate transporter like domains"/>
    <property type="match status" value="2"/>
</dbReference>
<keyword evidence="5 6" id="KW-0472">Membrane</keyword>
<feature type="transmembrane region" description="Helical" evidence="6">
    <location>
        <begin position="96"/>
        <end position="116"/>
    </location>
</feature>
<evidence type="ECO:0000256" key="2">
    <source>
        <dbReference type="ARBA" id="ARBA00022448"/>
    </source>
</evidence>
<evidence type="ECO:0000256" key="1">
    <source>
        <dbReference type="ARBA" id="ARBA00004141"/>
    </source>
</evidence>
<dbReference type="PROSITE" id="PS50850">
    <property type="entry name" value="MFS"/>
    <property type="match status" value="1"/>
</dbReference>
<keyword evidence="4 6" id="KW-1133">Transmembrane helix</keyword>
<feature type="transmembrane region" description="Helical" evidence="6">
    <location>
        <begin position="401"/>
        <end position="424"/>
    </location>
</feature>
<evidence type="ECO:0000256" key="3">
    <source>
        <dbReference type="ARBA" id="ARBA00022692"/>
    </source>
</evidence>
<feature type="transmembrane region" description="Helical" evidence="6">
    <location>
        <begin position="282"/>
        <end position="302"/>
    </location>
</feature>
<dbReference type="SUPFAM" id="SSF103473">
    <property type="entry name" value="MFS general substrate transporter"/>
    <property type="match status" value="1"/>
</dbReference>
<feature type="transmembrane region" description="Helical" evidence="6">
    <location>
        <begin position="238"/>
        <end position="262"/>
    </location>
</feature>
<evidence type="ECO:0000256" key="5">
    <source>
        <dbReference type="ARBA" id="ARBA00023136"/>
    </source>
</evidence>